<dbReference type="Gene3D" id="1.10.510.10">
    <property type="entry name" value="Transferase(Phosphotransferase) domain 1"/>
    <property type="match status" value="1"/>
</dbReference>
<organism evidence="2 3">
    <name type="scientific">Laccaria amethystina LaAM-08-1</name>
    <dbReference type="NCBI Taxonomy" id="1095629"/>
    <lineage>
        <taxon>Eukaryota</taxon>
        <taxon>Fungi</taxon>
        <taxon>Dikarya</taxon>
        <taxon>Basidiomycota</taxon>
        <taxon>Agaricomycotina</taxon>
        <taxon>Agaricomycetes</taxon>
        <taxon>Agaricomycetidae</taxon>
        <taxon>Agaricales</taxon>
        <taxon>Agaricineae</taxon>
        <taxon>Hydnangiaceae</taxon>
        <taxon>Laccaria</taxon>
    </lineage>
</organism>
<name>A0A0C9X608_9AGAR</name>
<dbReference type="InterPro" id="IPR051681">
    <property type="entry name" value="Ser/Thr_Kinases-Pseudokinases"/>
</dbReference>
<keyword evidence="3" id="KW-1185">Reference proteome</keyword>
<gene>
    <name evidence="2" type="ORF">K443DRAFT_112608</name>
</gene>
<dbReference type="EMBL" id="KN838867">
    <property type="protein sequence ID" value="KIJ93066.1"/>
    <property type="molecule type" value="Genomic_DNA"/>
</dbReference>
<feature type="domain" description="Protein kinase" evidence="1">
    <location>
        <begin position="1"/>
        <end position="229"/>
    </location>
</feature>
<accession>A0A0C9X608</accession>
<reference evidence="2 3" key="1">
    <citation type="submission" date="2014-04" db="EMBL/GenBank/DDBJ databases">
        <authorList>
            <consortium name="DOE Joint Genome Institute"/>
            <person name="Kuo A."/>
            <person name="Kohler A."/>
            <person name="Nagy L.G."/>
            <person name="Floudas D."/>
            <person name="Copeland A."/>
            <person name="Barry K.W."/>
            <person name="Cichocki N."/>
            <person name="Veneault-Fourrey C."/>
            <person name="LaButti K."/>
            <person name="Lindquist E.A."/>
            <person name="Lipzen A."/>
            <person name="Lundell T."/>
            <person name="Morin E."/>
            <person name="Murat C."/>
            <person name="Sun H."/>
            <person name="Tunlid A."/>
            <person name="Henrissat B."/>
            <person name="Grigoriev I.V."/>
            <person name="Hibbett D.S."/>
            <person name="Martin F."/>
            <person name="Nordberg H.P."/>
            <person name="Cantor M.N."/>
            <person name="Hua S.X."/>
        </authorList>
    </citation>
    <scope>NUCLEOTIDE SEQUENCE [LARGE SCALE GENOMIC DNA]</scope>
    <source>
        <strain evidence="2 3">LaAM-08-1</strain>
    </source>
</reference>
<evidence type="ECO:0000259" key="1">
    <source>
        <dbReference type="PROSITE" id="PS50011"/>
    </source>
</evidence>
<dbReference type="InterPro" id="IPR011009">
    <property type="entry name" value="Kinase-like_dom_sf"/>
</dbReference>
<dbReference type="PANTHER" id="PTHR44329">
    <property type="entry name" value="SERINE/THREONINE-PROTEIN KINASE TNNI3K-RELATED"/>
    <property type="match status" value="1"/>
</dbReference>
<dbReference type="PROSITE" id="PS50011">
    <property type="entry name" value="PROTEIN_KINASE_DOM"/>
    <property type="match status" value="1"/>
</dbReference>
<dbReference type="Proteomes" id="UP000054477">
    <property type="component" value="Unassembled WGS sequence"/>
</dbReference>
<evidence type="ECO:0000313" key="3">
    <source>
        <dbReference type="Proteomes" id="UP000054477"/>
    </source>
</evidence>
<dbReference type="InterPro" id="IPR000719">
    <property type="entry name" value="Prot_kinase_dom"/>
</dbReference>
<dbReference type="HOGENOM" id="CLU_000288_7_18_1"/>
<dbReference type="Pfam" id="PF07714">
    <property type="entry name" value="PK_Tyr_Ser-Thr"/>
    <property type="match status" value="1"/>
</dbReference>
<dbReference type="STRING" id="1095629.A0A0C9X608"/>
<evidence type="ECO:0000313" key="2">
    <source>
        <dbReference type="EMBL" id="KIJ93066.1"/>
    </source>
</evidence>
<protein>
    <recommendedName>
        <fullName evidence="1">Protein kinase domain-containing protein</fullName>
    </recommendedName>
</protein>
<dbReference type="PANTHER" id="PTHR44329:SF214">
    <property type="entry name" value="PROTEIN KINASE DOMAIN-CONTAINING PROTEIN"/>
    <property type="match status" value="1"/>
</dbReference>
<sequence>MFDYLATRPPIRHPHIALEDIINGSDGPPARPGFQDAIGFIVRPSCLKGNILEFLRACPKRDSEKLRLVTQVASALYYLHSLDVVHGNVCPTNILITDNNQAVLTDTGIHSAIVDYIFAPSGRIPIPPTAPYKPPEELKESADIAKQTTDKDVYTLASSTYEIMSGRKPFANMRPYTCVVEITRRGHLSLVRPKEINVGLWQLLRTCWAIEPADRPAMQDVQGQLETLLAGDV</sequence>
<dbReference type="OrthoDB" id="4062651at2759"/>
<dbReference type="SUPFAM" id="SSF56112">
    <property type="entry name" value="Protein kinase-like (PK-like)"/>
    <property type="match status" value="1"/>
</dbReference>
<proteinExistence type="predicted"/>
<dbReference type="AlphaFoldDB" id="A0A0C9X608"/>
<dbReference type="GO" id="GO:0004674">
    <property type="term" value="F:protein serine/threonine kinase activity"/>
    <property type="evidence" value="ECO:0007669"/>
    <property type="project" value="TreeGrafter"/>
</dbReference>
<reference evidence="3" key="2">
    <citation type="submission" date="2015-01" db="EMBL/GenBank/DDBJ databases">
        <title>Evolutionary Origins and Diversification of the Mycorrhizal Mutualists.</title>
        <authorList>
            <consortium name="DOE Joint Genome Institute"/>
            <consortium name="Mycorrhizal Genomics Consortium"/>
            <person name="Kohler A."/>
            <person name="Kuo A."/>
            <person name="Nagy L.G."/>
            <person name="Floudas D."/>
            <person name="Copeland A."/>
            <person name="Barry K.W."/>
            <person name="Cichocki N."/>
            <person name="Veneault-Fourrey C."/>
            <person name="LaButti K."/>
            <person name="Lindquist E.A."/>
            <person name="Lipzen A."/>
            <person name="Lundell T."/>
            <person name="Morin E."/>
            <person name="Murat C."/>
            <person name="Riley R."/>
            <person name="Ohm R."/>
            <person name="Sun H."/>
            <person name="Tunlid A."/>
            <person name="Henrissat B."/>
            <person name="Grigoriev I.V."/>
            <person name="Hibbett D.S."/>
            <person name="Martin F."/>
        </authorList>
    </citation>
    <scope>NUCLEOTIDE SEQUENCE [LARGE SCALE GENOMIC DNA]</scope>
    <source>
        <strain evidence="3">LaAM-08-1</strain>
    </source>
</reference>
<dbReference type="InterPro" id="IPR001245">
    <property type="entry name" value="Ser-Thr/Tyr_kinase_cat_dom"/>
</dbReference>
<dbReference type="GO" id="GO:0005524">
    <property type="term" value="F:ATP binding"/>
    <property type="evidence" value="ECO:0007669"/>
    <property type="project" value="InterPro"/>
</dbReference>